<accession>A0A226DRA1</accession>
<feature type="transmembrane region" description="Helical" evidence="1">
    <location>
        <begin position="276"/>
        <end position="294"/>
    </location>
</feature>
<sequence>MTLHSLISSMERLPTPIATLLFVVAINLAGVIHAVFKASSYPFTKSCELIVSLKKCGGRSKFAFTKDFPLHQGVVRIAMSRSFQTEIFGVFEAYMDIIESSRLFGKCPLTIDRDGSFLQVDVRLGTFRAFWCRIVFTIIFSSIPGGIIIASHLINVTNVLPKPEINVPIITGWSYTIVFCFGCTIISLFVPVIANWRLGVILQEHLYKLLVRLDYSCPRNMNGIKTSHMIRRIAVVVCKSYTMSSIAAAIIEVVMGWDPLYYVLVLNSRNLGSNRFLQLALLLIRFSSLLILFLEGSRVIVILVLVVLFMANIFYRAQTMWKQLVKIHMGQGLVASNYATLMLFDKVPALYYWVLPYLAVICAIVMAGLIYIMATAHEEGTAGLTSMKNRCASRKALFVKEVSAVRVFSFQTIGGATPAAISNEFKTSYFYNVLDYTIYFVLGFPI</sequence>
<keyword evidence="1" id="KW-0472">Membrane</keyword>
<proteinExistence type="predicted"/>
<comment type="caution">
    <text evidence="2">The sequence shown here is derived from an EMBL/GenBank/DDBJ whole genome shotgun (WGS) entry which is preliminary data.</text>
</comment>
<dbReference type="EMBL" id="LNIX01000013">
    <property type="protein sequence ID" value="OXA47197.1"/>
    <property type="molecule type" value="Genomic_DNA"/>
</dbReference>
<keyword evidence="1" id="KW-1133">Transmembrane helix</keyword>
<reference evidence="2 3" key="1">
    <citation type="submission" date="2015-12" db="EMBL/GenBank/DDBJ databases">
        <title>The genome of Folsomia candida.</title>
        <authorList>
            <person name="Faddeeva A."/>
            <person name="Derks M.F."/>
            <person name="Anvar Y."/>
            <person name="Smit S."/>
            <person name="Van Straalen N."/>
            <person name="Roelofs D."/>
        </authorList>
    </citation>
    <scope>NUCLEOTIDE SEQUENCE [LARGE SCALE GENOMIC DNA]</scope>
    <source>
        <strain evidence="2 3">VU population</strain>
        <tissue evidence="2">Whole body</tissue>
    </source>
</reference>
<dbReference type="AlphaFoldDB" id="A0A226DRA1"/>
<evidence type="ECO:0000256" key="1">
    <source>
        <dbReference type="SAM" id="Phobius"/>
    </source>
</evidence>
<feature type="transmembrane region" description="Helical" evidence="1">
    <location>
        <begin position="299"/>
        <end position="317"/>
    </location>
</feature>
<feature type="transmembrane region" description="Helical" evidence="1">
    <location>
        <begin position="233"/>
        <end position="256"/>
    </location>
</feature>
<keyword evidence="3" id="KW-1185">Reference proteome</keyword>
<gene>
    <name evidence="2" type="ORF">Fcan01_17818</name>
</gene>
<organism evidence="2 3">
    <name type="scientific">Folsomia candida</name>
    <name type="common">Springtail</name>
    <dbReference type="NCBI Taxonomy" id="158441"/>
    <lineage>
        <taxon>Eukaryota</taxon>
        <taxon>Metazoa</taxon>
        <taxon>Ecdysozoa</taxon>
        <taxon>Arthropoda</taxon>
        <taxon>Hexapoda</taxon>
        <taxon>Collembola</taxon>
        <taxon>Entomobryomorpha</taxon>
        <taxon>Isotomoidea</taxon>
        <taxon>Isotomidae</taxon>
        <taxon>Proisotominae</taxon>
        <taxon>Folsomia</taxon>
    </lineage>
</organism>
<evidence type="ECO:0000313" key="2">
    <source>
        <dbReference type="EMBL" id="OXA47197.1"/>
    </source>
</evidence>
<name>A0A226DRA1_FOLCA</name>
<dbReference type="Proteomes" id="UP000198287">
    <property type="component" value="Unassembled WGS sequence"/>
</dbReference>
<feature type="transmembrane region" description="Helical" evidence="1">
    <location>
        <begin position="17"/>
        <end position="36"/>
    </location>
</feature>
<feature type="transmembrane region" description="Helical" evidence="1">
    <location>
        <begin position="130"/>
        <end position="153"/>
    </location>
</feature>
<keyword evidence="1" id="KW-0812">Transmembrane</keyword>
<protein>
    <submittedName>
        <fullName evidence="2">Uncharacterized protein</fullName>
    </submittedName>
</protein>
<feature type="transmembrane region" description="Helical" evidence="1">
    <location>
        <begin position="350"/>
        <end position="372"/>
    </location>
</feature>
<feature type="transmembrane region" description="Helical" evidence="1">
    <location>
        <begin position="173"/>
        <end position="194"/>
    </location>
</feature>
<evidence type="ECO:0000313" key="3">
    <source>
        <dbReference type="Proteomes" id="UP000198287"/>
    </source>
</evidence>